<reference evidence="7 8" key="1">
    <citation type="submission" date="2020-08" db="EMBL/GenBank/DDBJ databases">
        <title>A Genomic Blueprint of the Chicken Gut Microbiome.</title>
        <authorList>
            <person name="Gilroy R."/>
            <person name="Ravi A."/>
            <person name="Getino M."/>
            <person name="Pursley I."/>
            <person name="Horton D.L."/>
            <person name="Alikhan N.-F."/>
            <person name="Baker D."/>
            <person name="Gharbi K."/>
            <person name="Hall N."/>
            <person name="Watson M."/>
            <person name="Adriaenssens E.M."/>
            <person name="Foster-Nyarko E."/>
            <person name="Jarju S."/>
            <person name="Secka A."/>
            <person name="Antonio M."/>
            <person name="Oren A."/>
            <person name="Chaudhuri R."/>
            <person name="La Ragione R.M."/>
            <person name="Hildebrand F."/>
            <person name="Pallen M.J."/>
        </authorList>
    </citation>
    <scope>NUCLEOTIDE SEQUENCE [LARGE SCALE GENOMIC DNA]</scope>
    <source>
        <strain evidence="7 8">Sa5BUN4</strain>
    </source>
</reference>
<feature type="transmembrane region" description="Helical" evidence="5">
    <location>
        <begin position="168"/>
        <end position="186"/>
    </location>
</feature>
<keyword evidence="8" id="KW-1185">Reference proteome</keyword>
<evidence type="ECO:0000256" key="5">
    <source>
        <dbReference type="SAM" id="Phobius"/>
    </source>
</evidence>
<feature type="transmembrane region" description="Helical" evidence="5">
    <location>
        <begin position="332"/>
        <end position="351"/>
    </location>
</feature>
<proteinExistence type="predicted"/>
<dbReference type="AlphaFoldDB" id="A0A8X8K0Y3"/>
<feature type="transmembrane region" description="Helical" evidence="5">
    <location>
        <begin position="358"/>
        <end position="377"/>
    </location>
</feature>
<dbReference type="InterPro" id="IPR051533">
    <property type="entry name" value="WaaL-like"/>
</dbReference>
<evidence type="ECO:0000313" key="7">
    <source>
        <dbReference type="EMBL" id="MBD7955058.1"/>
    </source>
</evidence>
<keyword evidence="2 5" id="KW-0812">Transmembrane</keyword>
<sequence length="404" mass="44367">MKSMPLSDRTAVQVPRISVLLFVFGALCLDLNLPRLGSLKIGNLVMVTSMLLSIGLLAYKNAWRLPFPTIRSSNRILLVYLGLIAASTLWAPSAMDTLYQCVLLIVIYAASVFLASAPIERVVRSIVVLACIAAVLSLAVIPADRALAFQPFTSGERPELRGVFEHQLRLGLYMGLALGLVVLAALNGDLRRIFPQRWWLYLCLPLIFAAFILAYARLYSFFVVVALALTIAFAMGRWMRWMAGICTLAVVVVAITIQSSLESTLAGAGVDTSLTGRTTIWLRSIGEAALTPLKGHGFASFDQPAFDHLWPGVYRPPHPHNSFIQAFFENGYLGFGLVVLLALSHIWVAGARNPDQRYSYTFFFVLTMVLGSLTGANYASKPVTLYCLVLLMTSIAIQTRNKSK</sequence>
<dbReference type="RefSeq" id="WP_191771129.1">
    <property type="nucleotide sequence ID" value="NZ_JACSQS010000013.1"/>
</dbReference>
<comment type="subcellular location">
    <subcellularLocation>
        <location evidence="1">Membrane</location>
        <topology evidence="1">Multi-pass membrane protein</topology>
    </subcellularLocation>
</comment>
<protein>
    <submittedName>
        <fullName evidence="7">O-antigen ligase family protein</fullName>
    </submittedName>
</protein>
<keyword evidence="3 5" id="KW-1133">Transmembrane helix</keyword>
<keyword evidence="7" id="KW-0436">Ligase</keyword>
<organism evidence="7 8">
    <name type="scientific">Stenotrophomonas lacuserhaii</name>
    <dbReference type="NCBI Taxonomy" id="2760084"/>
    <lineage>
        <taxon>Bacteria</taxon>
        <taxon>Pseudomonadati</taxon>
        <taxon>Pseudomonadota</taxon>
        <taxon>Gammaproteobacteria</taxon>
        <taxon>Lysobacterales</taxon>
        <taxon>Lysobacteraceae</taxon>
        <taxon>Stenotrophomonas</taxon>
    </lineage>
</organism>
<dbReference type="Proteomes" id="UP000636938">
    <property type="component" value="Unassembled WGS sequence"/>
</dbReference>
<feature type="domain" description="O-antigen ligase-related" evidence="6">
    <location>
        <begin position="206"/>
        <end position="338"/>
    </location>
</feature>
<feature type="transmembrane region" description="Helical" evidence="5">
    <location>
        <begin position="75"/>
        <end position="91"/>
    </location>
</feature>
<name>A0A8X8K0Y3_9GAMM</name>
<evidence type="ECO:0000256" key="2">
    <source>
        <dbReference type="ARBA" id="ARBA00022692"/>
    </source>
</evidence>
<evidence type="ECO:0000256" key="3">
    <source>
        <dbReference type="ARBA" id="ARBA00022989"/>
    </source>
</evidence>
<gene>
    <name evidence="7" type="ORF">H9654_12695</name>
</gene>
<evidence type="ECO:0000256" key="1">
    <source>
        <dbReference type="ARBA" id="ARBA00004141"/>
    </source>
</evidence>
<evidence type="ECO:0000259" key="6">
    <source>
        <dbReference type="Pfam" id="PF04932"/>
    </source>
</evidence>
<feature type="transmembrane region" description="Helical" evidence="5">
    <location>
        <begin position="44"/>
        <end position="63"/>
    </location>
</feature>
<dbReference type="GO" id="GO:0016020">
    <property type="term" value="C:membrane"/>
    <property type="evidence" value="ECO:0007669"/>
    <property type="project" value="UniProtKB-SubCell"/>
</dbReference>
<dbReference type="EMBL" id="JACSQS010000013">
    <property type="protein sequence ID" value="MBD7955058.1"/>
    <property type="molecule type" value="Genomic_DNA"/>
</dbReference>
<comment type="caution">
    <text evidence="7">The sequence shown here is derived from an EMBL/GenBank/DDBJ whole genome shotgun (WGS) entry which is preliminary data.</text>
</comment>
<feature type="transmembrane region" description="Helical" evidence="5">
    <location>
        <begin position="198"/>
        <end position="215"/>
    </location>
</feature>
<dbReference type="Pfam" id="PF04932">
    <property type="entry name" value="Wzy_C"/>
    <property type="match status" value="1"/>
</dbReference>
<dbReference type="PANTHER" id="PTHR37422:SF13">
    <property type="entry name" value="LIPOPOLYSACCHARIDE BIOSYNTHESIS PROTEIN PA4999-RELATED"/>
    <property type="match status" value="1"/>
</dbReference>
<evidence type="ECO:0000256" key="4">
    <source>
        <dbReference type="ARBA" id="ARBA00023136"/>
    </source>
</evidence>
<keyword evidence="4 5" id="KW-0472">Membrane</keyword>
<feature type="transmembrane region" description="Helical" evidence="5">
    <location>
        <begin position="126"/>
        <end position="148"/>
    </location>
</feature>
<evidence type="ECO:0000313" key="8">
    <source>
        <dbReference type="Proteomes" id="UP000636938"/>
    </source>
</evidence>
<dbReference type="PANTHER" id="PTHR37422">
    <property type="entry name" value="TEICHURONIC ACID BIOSYNTHESIS PROTEIN TUAE"/>
    <property type="match status" value="1"/>
</dbReference>
<feature type="transmembrane region" description="Helical" evidence="5">
    <location>
        <begin position="97"/>
        <end position="119"/>
    </location>
</feature>
<accession>A0A8X8K0Y3</accession>
<feature type="transmembrane region" description="Helical" evidence="5">
    <location>
        <begin position="245"/>
        <end position="261"/>
    </location>
</feature>
<dbReference type="GO" id="GO:0016874">
    <property type="term" value="F:ligase activity"/>
    <property type="evidence" value="ECO:0007669"/>
    <property type="project" value="UniProtKB-KW"/>
</dbReference>
<dbReference type="InterPro" id="IPR007016">
    <property type="entry name" value="O-antigen_ligase-rel_domated"/>
</dbReference>
<feature type="transmembrane region" description="Helical" evidence="5">
    <location>
        <begin position="221"/>
        <end position="238"/>
    </location>
</feature>